<protein>
    <submittedName>
        <fullName evidence="1">Uncharacterized protein</fullName>
    </submittedName>
</protein>
<sequence>MQGWQSLDEAPFETKVWILDRKLGVTIGIRTSDVSAPWVFANPNCGQAEPMGWTPLNAEREPENITRLVAGSAPP</sequence>
<comment type="caution">
    <text evidence="1">The sequence shown here is derived from an EMBL/GenBank/DDBJ whole genome shotgun (WGS) entry which is preliminary data.</text>
</comment>
<evidence type="ECO:0000313" key="2">
    <source>
        <dbReference type="Proteomes" id="UP001589865"/>
    </source>
</evidence>
<accession>A0ABV6JRQ3</accession>
<proteinExistence type="predicted"/>
<dbReference type="EMBL" id="JBHLUN010000006">
    <property type="protein sequence ID" value="MFC0408284.1"/>
    <property type="molecule type" value="Genomic_DNA"/>
</dbReference>
<dbReference type="Proteomes" id="UP001589865">
    <property type="component" value="Unassembled WGS sequence"/>
</dbReference>
<gene>
    <name evidence="1" type="ORF">ACFFGY_08510</name>
</gene>
<keyword evidence="2" id="KW-1185">Reference proteome</keyword>
<evidence type="ECO:0000313" key="1">
    <source>
        <dbReference type="EMBL" id="MFC0408284.1"/>
    </source>
</evidence>
<organism evidence="1 2">
    <name type="scientific">Roseomonas elaeocarpi</name>
    <dbReference type="NCBI Taxonomy" id="907779"/>
    <lineage>
        <taxon>Bacteria</taxon>
        <taxon>Pseudomonadati</taxon>
        <taxon>Pseudomonadota</taxon>
        <taxon>Alphaproteobacteria</taxon>
        <taxon>Acetobacterales</taxon>
        <taxon>Roseomonadaceae</taxon>
        <taxon>Roseomonas</taxon>
    </lineage>
</organism>
<name>A0ABV6JRQ3_9PROT</name>
<dbReference type="RefSeq" id="WP_377044043.1">
    <property type="nucleotide sequence ID" value="NZ_JBHLUN010000006.1"/>
</dbReference>
<reference evidence="1 2" key="1">
    <citation type="submission" date="2024-09" db="EMBL/GenBank/DDBJ databases">
        <authorList>
            <person name="Sun Q."/>
            <person name="Mori K."/>
        </authorList>
    </citation>
    <scope>NUCLEOTIDE SEQUENCE [LARGE SCALE GENOMIC DNA]</scope>
    <source>
        <strain evidence="1 2">TBRC 5777</strain>
    </source>
</reference>